<dbReference type="Proteomes" id="UP000623467">
    <property type="component" value="Unassembled WGS sequence"/>
</dbReference>
<comment type="caution">
    <text evidence="1">The sequence shown here is derived from an EMBL/GenBank/DDBJ whole genome shotgun (WGS) entry which is preliminary data.</text>
</comment>
<protein>
    <submittedName>
        <fullName evidence="1">Uncharacterized protein</fullName>
    </submittedName>
</protein>
<evidence type="ECO:0000313" key="1">
    <source>
        <dbReference type="EMBL" id="KAF7376303.1"/>
    </source>
</evidence>
<keyword evidence="2" id="KW-1185">Reference proteome</keyword>
<organism evidence="1 2">
    <name type="scientific">Mycena sanguinolenta</name>
    <dbReference type="NCBI Taxonomy" id="230812"/>
    <lineage>
        <taxon>Eukaryota</taxon>
        <taxon>Fungi</taxon>
        <taxon>Dikarya</taxon>
        <taxon>Basidiomycota</taxon>
        <taxon>Agaricomycotina</taxon>
        <taxon>Agaricomycetes</taxon>
        <taxon>Agaricomycetidae</taxon>
        <taxon>Agaricales</taxon>
        <taxon>Marasmiineae</taxon>
        <taxon>Mycenaceae</taxon>
        <taxon>Mycena</taxon>
    </lineage>
</organism>
<reference evidence="1" key="1">
    <citation type="submission" date="2020-05" db="EMBL/GenBank/DDBJ databases">
        <title>Mycena genomes resolve the evolution of fungal bioluminescence.</title>
        <authorList>
            <person name="Tsai I.J."/>
        </authorList>
    </citation>
    <scope>NUCLEOTIDE SEQUENCE</scope>
    <source>
        <strain evidence="1">160909Yilan</strain>
    </source>
</reference>
<proteinExistence type="predicted"/>
<sequence>MDATQAAQRVESEMSQHQRNLVDLCLEEGQYEQAIELLGQLRSPYLKPSAAHVRQLLFMALYSSSDNKVVELSSSPTKKQKKSYLLPSLAASLAAQQLLVSIATTNSPAAVIRPLRPSDAELDDDNDCFVATESMCISRCRNCWQILTEGFLDHNRPHLSTPKGKGKRRDNNVSFDLSLSEKAPVGENAWPILHWLLLIFERDEKENPISPRHSPLLLEQLGSPSRRDTDGPLAIVVYCLQQSDQRRRMMGSRLMNLLVNLASTTHLDFPMLVVSVFNRLSTSSLDDISSLMSDLNPSPAVSKFKIALYQKYFNDSSDTVKVAARPRPQARVQPKGSPVKVRDPAQPVSLVNKYRVPTSAEILRLMEAKTSTSSTASPFRLKFELLMSYNAYQTNAAAAERDCEWPNLVRNGTMAKTLDSTFGCKGTASTVVKRYDRSVYLPLLWLSGVTAAGDYIFDVG</sequence>
<accession>A0A8H7DL34</accession>
<gene>
    <name evidence="1" type="ORF">MSAN_00045700</name>
</gene>
<dbReference type="OrthoDB" id="2337158at2759"/>
<evidence type="ECO:0000313" key="2">
    <source>
        <dbReference type="Proteomes" id="UP000623467"/>
    </source>
</evidence>
<dbReference type="AlphaFoldDB" id="A0A8H7DL34"/>
<name>A0A8H7DL34_9AGAR</name>
<dbReference type="EMBL" id="JACAZH010000001">
    <property type="protein sequence ID" value="KAF7376303.1"/>
    <property type="molecule type" value="Genomic_DNA"/>
</dbReference>